<protein>
    <submittedName>
        <fullName evidence="2">Uncharacterized protein LOC106548447 isoform X1</fullName>
    </submittedName>
</protein>
<dbReference type="Proteomes" id="UP000504617">
    <property type="component" value="Unplaced"/>
</dbReference>
<name>A0A6I9YB07_9SAUR</name>
<sequence length="239" mass="26432">MGFSSGSGEVCFNQATLDHKEHRGRSINGRKGARKKQGKDLCPDLKNIRGEICWQAWPELNPDSLPNRDDSREKLGTAAGASSDTICQKQLQKKEEESRQHLFLGLPSTSFLGAAYRKYYGHKTSKSSAQSCLSKQKDVQNYYPFSTLIVLKPALESGSERRTIVPTSSAKLGRTGRISPLTSTLDLRKICFSLFTALKQCSLSQVSRNSISDLEDKGAFIINCKIRQSGEAKSICLHV</sequence>
<dbReference type="KEGG" id="tsr:106548447"/>
<reference evidence="2" key="1">
    <citation type="submission" date="2025-08" db="UniProtKB">
        <authorList>
            <consortium name="RefSeq"/>
        </authorList>
    </citation>
    <scope>IDENTIFICATION</scope>
    <source>
        <tissue evidence="2">Skeletal muscle</tissue>
    </source>
</reference>
<keyword evidence="1" id="KW-1185">Reference proteome</keyword>
<proteinExistence type="predicted"/>
<evidence type="ECO:0000313" key="2">
    <source>
        <dbReference type="RefSeq" id="XP_013921296.1"/>
    </source>
</evidence>
<dbReference type="RefSeq" id="XP_013921296.1">
    <property type="nucleotide sequence ID" value="XM_014065821.1"/>
</dbReference>
<dbReference type="GeneID" id="106548447"/>
<dbReference type="AlphaFoldDB" id="A0A6I9YB07"/>
<accession>A0A6I9YB07</accession>
<evidence type="ECO:0000313" key="1">
    <source>
        <dbReference type="Proteomes" id="UP000504617"/>
    </source>
</evidence>
<gene>
    <name evidence="2" type="primary">LOC106548447</name>
</gene>
<organism evidence="1 2">
    <name type="scientific">Thamnophis sirtalis</name>
    <dbReference type="NCBI Taxonomy" id="35019"/>
    <lineage>
        <taxon>Eukaryota</taxon>
        <taxon>Metazoa</taxon>
        <taxon>Chordata</taxon>
        <taxon>Craniata</taxon>
        <taxon>Vertebrata</taxon>
        <taxon>Euteleostomi</taxon>
        <taxon>Lepidosauria</taxon>
        <taxon>Squamata</taxon>
        <taxon>Bifurcata</taxon>
        <taxon>Unidentata</taxon>
        <taxon>Episquamata</taxon>
        <taxon>Toxicofera</taxon>
        <taxon>Serpentes</taxon>
        <taxon>Colubroidea</taxon>
        <taxon>Colubridae</taxon>
        <taxon>Natricinae</taxon>
        <taxon>Thamnophis</taxon>
    </lineage>
</organism>